<evidence type="ECO:0008006" key="3">
    <source>
        <dbReference type="Google" id="ProtNLM"/>
    </source>
</evidence>
<evidence type="ECO:0000313" key="1">
    <source>
        <dbReference type="EMBL" id="ARF69039.1"/>
    </source>
</evidence>
<protein>
    <recommendedName>
        <fullName evidence="3">Phage structural protein</fullName>
    </recommendedName>
</protein>
<dbReference type="Proteomes" id="UP000192727">
    <property type="component" value="Chromosome"/>
</dbReference>
<dbReference type="EMBL" id="CP020557">
    <property type="protein sequence ID" value="ARF69039.1"/>
    <property type="molecule type" value="Genomic_DNA"/>
</dbReference>
<name>A0A1V0UUW5_9BACL</name>
<gene>
    <name evidence="1" type="ORF">B7C51_16330</name>
</gene>
<sequence length="220" mass="24984">MPLADIYELGLADILVKKGTTTITGADITDLRLNTALCGVVNSLLQADTTAIFNQFQDWFIRTSKKHEQEITSSLEEFEAFISEQKQKYSKDFEEWFSTIKDVLDENTAGHLLNLIQSNTDAIHELFTSVSDGKDKVAKAITDQGVPAVKEDPFKDLAAKIRSIDNGIFRYMYSSQSQSRKRGFGYRMSKMKLNMLCIQMFFLNLVNGQRGKTCQRREVI</sequence>
<proteinExistence type="predicted"/>
<accession>A0A1V0UUW5</accession>
<evidence type="ECO:0000313" key="2">
    <source>
        <dbReference type="Proteomes" id="UP000192727"/>
    </source>
</evidence>
<dbReference type="RefSeq" id="WP_083040886.1">
    <property type="nucleotide sequence ID" value="NZ_CP020557.1"/>
</dbReference>
<reference evidence="1 2" key="1">
    <citation type="submission" date="2017-03" db="EMBL/GenBank/DDBJ databases">
        <title>Paenibacillus larvae genome sequencing.</title>
        <authorList>
            <person name="Dingman D.W."/>
        </authorList>
    </citation>
    <scope>NUCLEOTIDE SEQUENCE [LARGE SCALE GENOMIC DNA]</scope>
    <source>
        <strain evidence="1 2">SAG 10367</strain>
    </source>
</reference>
<organism evidence="1 2">
    <name type="scientific">Paenibacillus larvae subsp. pulvifaciens</name>
    <dbReference type="NCBI Taxonomy" id="1477"/>
    <lineage>
        <taxon>Bacteria</taxon>
        <taxon>Bacillati</taxon>
        <taxon>Bacillota</taxon>
        <taxon>Bacilli</taxon>
        <taxon>Bacillales</taxon>
        <taxon>Paenibacillaceae</taxon>
        <taxon>Paenibacillus</taxon>
    </lineage>
</organism>
<dbReference type="AlphaFoldDB" id="A0A1V0UUW5"/>